<feature type="transmembrane region" description="Helical" evidence="6">
    <location>
        <begin position="270"/>
        <end position="288"/>
    </location>
</feature>
<dbReference type="GO" id="GO:0055085">
    <property type="term" value="P:transmembrane transport"/>
    <property type="evidence" value="ECO:0007669"/>
    <property type="project" value="TreeGrafter"/>
</dbReference>
<feature type="transmembrane region" description="Helical" evidence="6">
    <location>
        <begin position="152"/>
        <end position="174"/>
    </location>
</feature>
<dbReference type="GO" id="GO:0016020">
    <property type="term" value="C:membrane"/>
    <property type="evidence" value="ECO:0007669"/>
    <property type="project" value="UniProtKB-SubCell"/>
</dbReference>
<evidence type="ECO:0000256" key="1">
    <source>
        <dbReference type="ARBA" id="ARBA00004141"/>
    </source>
</evidence>
<dbReference type="InterPro" id="IPR002549">
    <property type="entry name" value="AI-2E-like"/>
</dbReference>
<organism evidence="7 8">
    <name type="scientific">Quisquiliibacterium transsilvanicum</name>
    <dbReference type="NCBI Taxonomy" id="1549638"/>
    <lineage>
        <taxon>Bacteria</taxon>
        <taxon>Pseudomonadati</taxon>
        <taxon>Pseudomonadota</taxon>
        <taxon>Betaproteobacteria</taxon>
        <taxon>Burkholderiales</taxon>
        <taxon>Burkholderiaceae</taxon>
        <taxon>Quisquiliibacterium</taxon>
    </lineage>
</organism>
<dbReference type="RefSeq" id="WP_183965848.1">
    <property type="nucleotide sequence ID" value="NZ_BAABEW010000001.1"/>
</dbReference>
<dbReference type="EMBL" id="JACHGB010000003">
    <property type="protein sequence ID" value="MBB5271451.1"/>
    <property type="molecule type" value="Genomic_DNA"/>
</dbReference>
<accession>A0A7W8M7X6</accession>
<dbReference type="Proteomes" id="UP000532440">
    <property type="component" value="Unassembled WGS sequence"/>
</dbReference>
<sequence>MNLTPAQRQALLWASVAALLVWALAALGPVLTPFVAAAVLSYALEPGVRWLAAHRVPRVLAVLAVMLVALVAIVAILLILLPIVQNEIAQVRVRFPALVDAITQQLLPWLNRTFRLELRLDASAIRNWVAQHLADSGQDFAAMLFDYVRSGWSAAIQVIGLVFLVPVVMFFLLLDWPAFTGRAAELVPPRWRASAFDLLDEIDALLGQYLRGQMMVMIALSAYYSVGLLLAGYDLWLPIGVLTGLLVVVPYLGFALGAVFALISGMLQLGALHGLVATLIVYGIGQWVESFVLTPRLVGERIGLHPVAVILALLAFGALFGFVGVLIALPLSAVVAVGLKRLRRAWLGSDFYRNG</sequence>
<comment type="similarity">
    <text evidence="2">Belongs to the autoinducer-2 exporter (AI-2E) (TC 2.A.86) family.</text>
</comment>
<comment type="caution">
    <text evidence="7">The sequence shown here is derived from an EMBL/GenBank/DDBJ whole genome shotgun (WGS) entry which is preliminary data.</text>
</comment>
<dbReference type="PANTHER" id="PTHR21716:SF64">
    <property type="entry name" value="AI-2 TRANSPORT PROTEIN TQSA"/>
    <property type="match status" value="1"/>
</dbReference>
<evidence type="ECO:0000256" key="2">
    <source>
        <dbReference type="ARBA" id="ARBA00009773"/>
    </source>
</evidence>
<evidence type="ECO:0000256" key="4">
    <source>
        <dbReference type="ARBA" id="ARBA00022989"/>
    </source>
</evidence>
<proteinExistence type="inferred from homology"/>
<feature type="transmembrane region" description="Helical" evidence="6">
    <location>
        <begin position="308"/>
        <end position="339"/>
    </location>
</feature>
<evidence type="ECO:0000256" key="5">
    <source>
        <dbReference type="ARBA" id="ARBA00023136"/>
    </source>
</evidence>
<keyword evidence="4 6" id="KW-1133">Transmembrane helix</keyword>
<keyword evidence="5 6" id="KW-0472">Membrane</keyword>
<evidence type="ECO:0000313" key="8">
    <source>
        <dbReference type="Proteomes" id="UP000532440"/>
    </source>
</evidence>
<feature type="transmembrane region" description="Helical" evidence="6">
    <location>
        <begin position="239"/>
        <end position="263"/>
    </location>
</feature>
<protein>
    <submittedName>
        <fullName evidence="7">Putative PurR-regulated permease PerM</fullName>
    </submittedName>
</protein>
<feature type="transmembrane region" description="Helical" evidence="6">
    <location>
        <begin position="214"/>
        <end position="233"/>
    </location>
</feature>
<gene>
    <name evidence="7" type="ORF">HNQ70_001461</name>
</gene>
<feature type="transmembrane region" description="Helical" evidence="6">
    <location>
        <begin position="59"/>
        <end position="81"/>
    </location>
</feature>
<comment type="subcellular location">
    <subcellularLocation>
        <location evidence="1">Membrane</location>
        <topology evidence="1">Multi-pass membrane protein</topology>
    </subcellularLocation>
</comment>
<keyword evidence="8" id="KW-1185">Reference proteome</keyword>
<keyword evidence="3 6" id="KW-0812">Transmembrane</keyword>
<evidence type="ECO:0000313" key="7">
    <source>
        <dbReference type="EMBL" id="MBB5271451.1"/>
    </source>
</evidence>
<dbReference type="AlphaFoldDB" id="A0A7W8M7X6"/>
<reference evidence="7 8" key="1">
    <citation type="submission" date="2020-08" db="EMBL/GenBank/DDBJ databases">
        <title>Genomic Encyclopedia of Type Strains, Phase IV (KMG-IV): sequencing the most valuable type-strain genomes for metagenomic binning, comparative biology and taxonomic classification.</title>
        <authorList>
            <person name="Goeker M."/>
        </authorList>
    </citation>
    <scope>NUCLEOTIDE SEQUENCE [LARGE SCALE GENOMIC DNA]</scope>
    <source>
        <strain evidence="7 8">DSM 29781</strain>
    </source>
</reference>
<dbReference type="PANTHER" id="PTHR21716">
    <property type="entry name" value="TRANSMEMBRANE PROTEIN"/>
    <property type="match status" value="1"/>
</dbReference>
<evidence type="ECO:0000256" key="6">
    <source>
        <dbReference type="SAM" id="Phobius"/>
    </source>
</evidence>
<dbReference type="Pfam" id="PF01594">
    <property type="entry name" value="AI-2E_transport"/>
    <property type="match status" value="1"/>
</dbReference>
<name>A0A7W8M7X6_9BURK</name>
<evidence type="ECO:0000256" key="3">
    <source>
        <dbReference type="ARBA" id="ARBA00022692"/>
    </source>
</evidence>